<accession>A0A6J7FYM9</accession>
<protein>
    <submittedName>
        <fullName evidence="2">Unannotated protein</fullName>
    </submittedName>
</protein>
<evidence type="ECO:0000256" key="1">
    <source>
        <dbReference type="SAM" id="MobiDB-lite"/>
    </source>
</evidence>
<evidence type="ECO:0000313" key="2">
    <source>
        <dbReference type="EMBL" id="CAB4900737.1"/>
    </source>
</evidence>
<organism evidence="2">
    <name type="scientific">freshwater metagenome</name>
    <dbReference type="NCBI Taxonomy" id="449393"/>
    <lineage>
        <taxon>unclassified sequences</taxon>
        <taxon>metagenomes</taxon>
        <taxon>ecological metagenomes</taxon>
    </lineage>
</organism>
<reference evidence="2" key="1">
    <citation type="submission" date="2020-05" db="EMBL/GenBank/DDBJ databases">
        <authorList>
            <person name="Chiriac C."/>
            <person name="Salcher M."/>
            <person name="Ghai R."/>
            <person name="Kavagutti S V."/>
        </authorList>
    </citation>
    <scope>NUCLEOTIDE SEQUENCE</scope>
</reference>
<feature type="region of interest" description="Disordered" evidence="1">
    <location>
        <begin position="1"/>
        <end position="20"/>
    </location>
</feature>
<gene>
    <name evidence="2" type="ORF">UFOPK3516_00923</name>
</gene>
<name>A0A6J7FYM9_9ZZZZ</name>
<dbReference type="AlphaFoldDB" id="A0A6J7FYM9"/>
<proteinExistence type="predicted"/>
<sequence length="52" mass="5398">MDLGPDNDASGGGINDHNDGDEPLFAQYAAILEVGIGDFAHARAVDIDEAQV</sequence>
<dbReference type="EMBL" id="CAFBMB010000062">
    <property type="protein sequence ID" value="CAB4900737.1"/>
    <property type="molecule type" value="Genomic_DNA"/>
</dbReference>